<proteinExistence type="predicted"/>
<feature type="compositionally biased region" description="Basic and acidic residues" evidence="1">
    <location>
        <begin position="24"/>
        <end position="39"/>
    </location>
</feature>
<dbReference type="AlphaFoldDB" id="A0A0A8YNI8"/>
<accession>A0A0A8YNI8</accession>
<reference evidence="2" key="2">
    <citation type="journal article" date="2015" name="Data Brief">
        <title>Shoot transcriptome of the giant reed, Arundo donax.</title>
        <authorList>
            <person name="Barrero R.A."/>
            <person name="Guerrero F.D."/>
            <person name="Moolhuijzen P."/>
            <person name="Goolsby J.A."/>
            <person name="Tidwell J."/>
            <person name="Bellgard S.E."/>
            <person name="Bellgard M.I."/>
        </authorList>
    </citation>
    <scope>NUCLEOTIDE SEQUENCE</scope>
    <source>
        <tissue evidence="2">Shoot tissue taken approximately 20 cm above the soil surface</tissue>
    </source>
</reference>
<dbReference type="EMBL" id="GBRH01270582">
    <property type="protein sequence ID" value="JAD27313.1"/>
    <property type="molecule type" value="Transcribed_RNA"/>
</dbReference>
<sequence length="86" mass="9824">MRLWRSSWKIAGIYGVETGNRLQPGEDKGHHEYGSAENDERYPALLRTLDSNQSVHSKIGEKRPSILPSPSRPKHLSVDRRAAKRF</sequence>
<feature type="region of interest" description="Disordered" evidence="1">
    <location>
        <begin position="19"/>
        <end position="39"/>
    </location>
</feature>
<protein>
    <submittedName>
        <fullName evidence="2">Uncharacterized protein</fullName>
    </submittedName>
</protein>
<evidence type="ECO:0000313" key="2">
    <source>
        <dbReference type="EMBL" id="JAD27313.1"/>
    </source>
</evidence>
<evidence type="ECO:0000256" key="1">
    <source>
        <dbReference type="SAM" id="MobiDB-lite"/>
    </source>
</evidence>
<organism evidence="2">
    <name type="scientific">Arundo donax</name>
    <name type="common">Giant reed</name>
    <name type="synonym">Donax arundinaceus</name>
    <dbReference type="NCBI Taxonomy" id="35708"/>
    <lineage>
        <taxon>Eukaryota</taxon>
        <taxon>Viridiplantae</taxon>
        <taxon>Streptophyta</taxon>
        <taxon>Embryophyta</taxon>
        <taxon>Tracheophyta</taxon>
        <taxon>Spermatophyta</taxon>
        <taxon>Magnoliopsida</taxon>
        <taxon>Liliopsida</taxon>
        <taxon>Poales</taxon>
        <taxon>Poaceae</taxon>
        <taxon>PACMAD clade</taxon>
        <taxon>Arundinoideae</taxon>
        <taxon>Arundineae</taxon>
        <taxon>Arundo</taxon>
    </lineage>
</organism>
<feature type="compositionally biased region" description="Basic and acidic residues" evidence="1">
    <location>
        <begin position="76"/>
        <end position="86"/>
    </location>
</feature>
<feature type="region of interest" description="Disordered" evidence="1">
    <location>
        <begin position="53"/>
        <end position="86"/>
    </location>
</feature>
<reference evidence="2" key="1">
    <citation type="submission" date="2014-09" db="EMBL/GenBank/DDBJ databases">
        <authorList>
            <person name="Magalhaes I.L.F."/>
            <person name="Oliveira U."/>
            <person name="Santos F.R."/>
            <person name="Vidigal T.H.D.A."/>
            <person name="Brescovit A.D."/>
            <person name="Santos A.J."/>
        </authorList>
    </citation>
    <scope>NUCLEOTIDE SEQUENCE</scope>
    <source>
        <tissue evidence="2">Shoot tissue taken approximately 20 cm above the soil surface</tissue>
    </source>
</reference>
<name>A0A0A8YNI8_ARUDO</name>